<dbReference type="Gene3D" id="3.40.50.720">
    <property type="entry name" value="NAD(P)-binding Rossmann-like Domain"/>
    <property type="match status" value="1"/>
</dbReference>
<keyword evidence="5" id="KW-1185">Reference proteome</keyword>
<evidence type="ECO:0000313" key="4">
    <source>
        <dbReference type="EMBL" id="KAJ5222122.1"/>
    </source>
</evidence>
<dbReference type="Proteomes" id="UP001147733">
    <property type="component" value="Unassembled WGS sequence"/>
</dbReference>
<keyword evidence="3" id="KW-0560">Oxidoreductase</keyword>
<keyword evidence="2" id="KW-0521">NADP</keyword>
<reference evidence="4" key="1">
    <citation type="submission" date="2022-11" db="EMBL/GenBank/DDBJ databases">
        <authorList>
            <person name="Petersen C."/>
        </authorList>
    </citation>
    <scope>NUCLEOTIDE SEQUENCE</scope>
    <source>
        <strain evidence="4">IBT 23319</strain>
    </source>
</reference>
<comment type="caution">
    <text evidence="4">The sequence shown here is derived from an EMBL/GenBank/DDBJ whole genome shotgun (WGS) entry which is preliminary data.</text>
</comment>
<protein>
    <submittedName>
        <fullName evidence="4">Uncharacterized protein</fullName>
    </submittedName>
</protein>
<dbReference type="EMBL" id="JAPQKT010000009">
    <property type="protein sequence ID" value="KAJ5222122.1"/>
    <property type="molecule type" value="Genomic_DNA"/>
</dbReference>
<evidence type="ECO:0000256" key="3">
    <source>
        <dbReference type="ARBA" id="ARBA00023002"/>
    </source>
</evidence>
<dbReference type="Pfam" id="PF00106">
    <property type="entry name" value="adh_short"/>
    <property type="match status" value="1"/>
</dbReference>
<gene>
    <name evidence="4" type="ORF">N7469_011009</name>
</gene>
<dbReference type="SUPFAM" id="SSF51735">
    <property type="entry name" value="NAD(P)-binding Rossmann-fold domains"/>
    <property type="match status" value="1"/>
</dbReference>
<comment type="similarity">
    <text evidence="1">Belongs to the short-chain dehydrogenases/reductases (SDR) family.</text>
</comment>
<accession>A0A9W9TGM0</accession>
<dbReference type="PANTHER" id="PTHR24321">
    <property type="entry name" value="DEHYDROGENASES, SHORT CHAIN"/>
    <property type="match status" value="1"/>
</dbReference>
<dbReference type="PANTHER" id="PTHR24321:SF8">
    <property type="entry name" value="ESTRADIOL 17-BETA-DEHYDROGENASE 8-RELATED"/>
    <property type="match status" value="1"/>
</dbReference>
<dbReference type="InterPro" id="IPR020904">
    <property type="entry name" value="Sc_DH/Rdtase_CS"/>
</dbReference>
<dbReference type="AlphaFoldDB" id="A0A9W9TGM0"/>
<sequence>MQQMKRQGSKVSIVSIASVNTFLAVPYMPAYTSAKHALIGLTKHASNKGGPLGRSDFLFGKRHEVAQGSLWLASDCVSYVNGICLPIDGGVLAKWYI</sequence>
<dbReference type="InterPro" id="IPR036291">
    <property type="entry name" value="NAD(P)-bd_dom_sf"/>
</dbReference>
<dbReference type="RefSeq" id="XP_056497045.1">
    <property type="nucleotide sequence ID" value="XM_056649914.1"/>
</dbReference>
<organism evidence="4 5">
    <name type="scientific">Penicillium citrinum</name>
    <dbReference type="NCBI Taxonomy" id="5077"/>
    <lineage>
        <taxon>Eukaryota</taxon>
        <taxon>Fungi</taxon>
        <taxon>Dikarya</taxon>
        <taxon>Ascomycota</taxon>
        <taxon>Pezizomycotina</taxon>
        <taxon>Eurotiomycetes</taxon>
        <taxon>Eurotiomycetidae</taxon>
        <taxon>Eurotiales</taxon>
        <taxon>Aspergillaceae</taxon>
        <taxon>Penicillium</taxon>
    </lineage>
</organism>
<dbReference type="InterPro" id="IPR002347">
    <property type="entry name" value="SDR_fam"/>
</dbReference>
<dbReference type="GO" id="GO:0016491">
    <property type="term" value="F:oxidoreductase activity"/>
    <property type="evidence" value="ECO:0007669"/>
    <property type="project" value="UniProtKB-KW"/>
</dbReference>
<dbReference type="GeneID" id="81389081"/>
<dbReference type="PROSITE" id="PS00061">
    <property type="entry name" value="ADH_SHORT"/>
    <property type="match status" value="1"/>
</dbReference>
<evidence type="ECO:0000313" key="5">
    <source>
        <dbReference type="Proteomes" id="UP001147733"/>
    </source>
</evidence>
<dbReference type="OrthoDB" id="417891at2759"/>
<evidence type="ECO:0000256" key="2">
    <source>
        <dbReference type="ARBA" id="ARBA00022857"/>
    </source>
</evidence>
<reference evidence="4" key="2">
    <citation type="journal article" date="2023" name="IMA Fungus">
        <title>Comparative genomic study of the Penicillium genus elucidates a diverse pangenome and 15 lateral gene transfer events.</title>
        <authorList>
            <person name="Petersen C."/>
            <person name="Sorensen T."/>
            <person name="Nielsen M.R."/>
            <person name="Sondergaard T.E."/>
            <person name="Sorensen J.L."/>
            <person name="Fitzpatrick D.A."/>
            <person name="Frisvad J.C."/>
            <person name="Nielsen K.L."/>
        </authorList>
    </citation>
    <scope>NUCLEOTIDE SEQUENCE</scope>
    <source>
        <strain evidence="4">IBT 23319</strain>
    </source>
</reference>
<name>A0A9W9TGM0_PENCI</name>
<evidence type="ECO:0000256" key="1">
    <source>
        <dbReference type="ARBA" id="ARBA00006484"/>
    </source>
</evidence>
<proteinExistence type="inferred from homology"/>